<reference evidence="4" key="2">
    <citation type="submission" date="2021-04" db="EMBL/GenBank/DDBJ databases">
        <authorList>
            <person name="Podell S."/>
        </authorList>
    </citation>
    <scope>NUCLEOTIDE SEQUENCE</scope>
    <source>
        <strain evidence="4">Hildebrandi</strain>
    </source>
</reference>
<comment type="caution">
    <text evidence="4">The sequence shown here is derived from an EMBL/GenBank/DDBJ whole genome shotgun (WGS) entry which is preliminary data.</text>
</comment>
<feature type="transmembrane region" description="Helical" evidence="1">
    <location>
        <begin position="152"/>
        <end position="170"/>
    </location>
</feature>
<keyword evidence="1" id="KW-0812">Transmembrane</keyword>
<accession>A0A9K3KE67</accession>
<dbReference type="EMBL" id="JAGRRH010000026">
    <property type="protein sequence ID" value="KAG7341490.1"/>
    <property type="molecule type" value="Genomic_DNA"/>
</dbReference>
<feature type="signal peptide" evidence="2">
    <location>
        <begin position="1"/>
        <end position="26"/>
    </location>
</feature>
<feature type="chain" id="PRO_5039925702" evidence="2">
    <location>
        <begin position="27"/>
        <end position="419"/>
    </location>
</feature>
<protein>
    <submittedName>
        <fullName evidence="4">Vitamin K epoxide reductase family protein</fullName>
    </submittedName>
</protein>
<feature type="transmembrane region" description="Helical" evidence="1">
    <location>
        <begin position="259"/>
        <end position="278"/>
    </location>
</feature>
<keyword evidence="1" id="KW-1133">Transmembrane helix</keyword>
<feature type="transmembrane region" description="Helical" evidence="1">
    <location>
        <begin position="190"/>
        <end position="214"/>
    </location>
</feature>
<gene>
    <name evidence="4" type="ORF">IV203_023442</name>
</gene>
<dbReference type="OrthoDB" id="343052at2759"/>
<dbReference type="InterPro" id="IPR044698">
    <property type="entry name" value="VKOR/LTO1"/>
</dbReference>
<dbReference type="CDD" id="cd12916">
    <property type="entry name" value="VKOR_1"/>
    <property type="match status" value="1"/>
</dbReference>
<feature type="domain" description="Vitamin K epoxide reductase" evidence="3">
    <location>
        <begin position="88"/>
        <end position="239"/>
    </location>
</feature>
<sequence>MTRIRCGGGAMVMLCFLLILERYCHGFLPPLSSRQHQNNLLRDSESLVLFRWHSTTHSFLKLSNDDGPPEIIRQDVTSSSTISSSIWMPQLRRIMAGIASLGVIETGYLTYTKLFTDTHLPAFCSSSGVGATPSACESVLTGPYSNVPFTDIPLASLGLVAYSLVVYLSLSPLQQPTVGETSNDDTQNRILLGALTTAMGTFSIFLMTILFGVLHAPCPYCIFSAACSITLAQMAWIGGCLPENQSSTDIGKTKSTVSVAVPSSILVGIVAAAVLYFGSTPTTNSGSTLLASSSSFGTTTTTLAATPGETKLYSPPEITTVSSQRALQLAQSLQSLDAKMYGAYWCSHCYDQKQILGKQAFESYVDYVECSKDGMNSQTKLCKSKEVPGYPTWEIRGKLYPGQQELDELEELVRGLLEK</sequence>
<reference evidence="4" key="1">
    <citation type="journal article" date="2021" name="Sci. Rep.">
        <title>Diploid genomic architecture of Nitzschia inconspicua, an elite biomass production diatom.</title>
        <authorList>
            <person name="Oliver A."/>
            <person name="Podell S."/>
            <person name="Pinowska A."/>
            <person name="Traller J.C."/>
            <person name="Smith S.R."/>
            <person name="McClure R."/>
            <person name="Beliaev A."/>
            <person name="Bohutskyi P."/>
            <person name="Hill E.A."/>
            <person name="Rabines A."/>
            <person name="Zheng H."/>
            <person name="Allen L.Z."/>
            <person name="Kuo A."/>
            <person name="Grigoriev I.V."/>
            <person name="Allen A.E."/>
            <person name="Hazlebeck D."/>
            <person name="Allen E.E."/>
        </authorList>
    </citation>
    <scope>NUCLEOTIDE SEQUENCE</scope>
    <source>
        <strain evidence="4">Hildebrandi</strain>
    </source>
</reference>
<dbReference type="InterPro" id="IPR012932">
    <property type="entry name" value="VKOR"/>
</dbReference>
<feature type="transmembrane region" description="Helical" evidence="1">
    <location>
        <begin position="220"/>
        <end position="238"/>
    </location>
</feature>
<dbReference type="PANTHER" id="PTHR34573">
    <property type="entry name" value="VKC DOMAIN-CONTAINING PROTEIN"/>
    <property type="match status" value="1"/>
</dbReference>
<dbReference type="SMART" id="SM00756">
    <property type="entry name" value="VKc"/>
    <property type="match status" value="1"/>
</dbReference>
<dbReference type="PANTHER" id="PTHR34573:SF1">
    <property type="entry name" value="VITAMIN K EPOXIDE REDUCTASE DOMAIN-CONTAINING PROTEIN"/>
    <property type="match status" value="1"/>
</dbReference>
<evidence type="ECO:0000259" key="3">
    <source>
        <dbReference type="SMART" id="SM00756"/>
    </source>
</evidence>
<dbReference type="GO" id="GO:0016491">
    <property type="term" value="F:oxidoreductase activity"/>
    <property type="evidence" value="ECO:0007669"/>
    <property type="project" value="InterPro"/>
</dbReference>
<dbReference type="Proteomes" id="UP000693970">
    <property type="component" value="Unassembled WGS sequence"/>
</dbReference>
<evidence type="ECO:0000256" key="1">
    <source>
        <dbReference type="SAM" id="Phobius"/>
    </source>
</evidence>
<keyword evidence="5" id="KW-1185">Reference proteome</keyword>
<keyword evidence="1" id="KW-0472">Membrane</keyword>
<proteinExistence type="predicted"/>
<dbReference type="Pfam" id="PF07884">
    <property type="entry name" value="VKOR"/>
    <property type="match status" value="1"/>
</dbReference>
<evidence type="ECO:0000256" key="2">
    <source>
        <dbReference type="SAM" id="SignalP"/>
    </source>
</evidence>
<evidence type="ECO:0000313" key="4">
    <source>
        <dbReference type="EMBL" id="KAG7341490.1"/>
    </source>
</evidence>
<dbReference type="AlphaFoldDB" id="A0A9K3KE67"/>
<name>A0A9K3KE67_9STRA</name>
<evidence type="ECO:0000313" key="5">
    <source>
        <dbReference type="Proteomes" id="UP000693970"/>
    </source>
</evidence>
<organism evidence="4 5">
    <name type="scientific">Nitzschia inconspicua</name>
    <dbReference type="NCBI Taxonomy" id="303405"/>
    <lineage>
        <taxon>Eukaryota</taxon>
        <taxon>Sar</taxon>
        <taxon>Stramenopiles</taxon>
        <taxon>Ochrophyta</taxon>
        <taxon>Bacillariophyta</taxon>
        <taxon>Bacillariophyceae</taxon>
        <taxon>Bacillariophycidae</taxon>
        <taxon>Bacillariales</taxon>
        <taxon>Bacillariaceae</taxon>
        <taxon>Nitzschia</taxon>
    </lineage>
</organism>
<keyword evidence="2" id="KW-0732">Signal</keyword>